<accession>A0AAD9BFK2</accession>
<gene>
    <name evidence="2" type="ORF">KUDE01_023665</name>
</gene>
<dbReference type="PANTHER" id="PTHR47510:SF3">
    <property type="entry name" value="ENDO_EXONUCLEASE_PHOSPHATASE DOMAIN-CONTAINING PROTEIN"/>
    <property type="match status" value="1"/>
</dbReference>
<evidence type="ECO:0000313" key="3">
    <source>
        <dbReference type="Proteomes" id="UP001228049"/>
    </source>
</evidence>
<keyword evidence="3" id="KW-1185">Reference proteome</keyword>
<feature type="region of interest" description="Disordered" evidence="1">
    <location>
        <begin position="238"/>
        <end position="302"/>
    </location>
</feature>
<feature type="region of interest" description="Disordered" evidence="1">
    <location>
        <begin position="177"/>
        <end position="196"/>
    </location>
</feature>
<comment type="caution">
    <text evidence="2">The sequence shown here is derived from an EMBL/GenBank/DDBJ whole genome shotgun (WGS) entry which is preliminary data.</text>
</comment>
<feature type="compositionally biased region" description="Basic and acidic residues" evidence="1">
    <location>
        <begin position="284"/>
        <end position="302"/>
    </location>
</feature>
<sequence>MQCSEDDGDWWMDEDPVMHVTVTERMFPEAVIGCIIVQGNLLATLDSHTDIDHYASSVLDYISTTINSVTTLKQITTYPNQKPWMNKEVRQLLKARNIAFRSGDERAYSLSRAHLKKGIRKAKHCYKLRIEEHFNNSDPRRMWQGIQAITDYKPTNPSLPSEYKAYRDVKPTKMIRARSQYLPPDEKSSLETSYSATYKGQAPLRLDNKDHKALDRRRIRSLYSEPYMDPITQVDRYSALRTKPKRPGGALGKPGKKAKDKQSAALRGSKKTTSESLPENRPAAGDKEKSKEMNNKLAEAKE</sequence>
<evidence type="ECO:0000313" key="2">
    <source>
        <dbReference type="EMBL" id="KAK1882885.1"/>
    </source>
</evidence>
<dbReference type="PANTHER" id="PTHR47510">
    <property type="entry name" value="REVERSE TRANSCRIPTASE DOMAIN-CONTAINING PROTEIN"/>
    <property type="match status" value="1"/>
</dbReference>
<organism evidence="2 3">
    <name type="scientific">Dissostichus eleginoides</name>
    <name type="common">Patagonian toothfish</name>
    <name type="synonym">Dissostichus amissus</name>
    <dbReference type="NCBI Taxonomy" id="100907"/>
    <lineage>
        <taxon>Eukaryota</taxon>
        <taxon>Metazoa</taxon>
        <taxon>Chordata</taxon>
        <taxon>Craniata</taxon>
        <taxon>Vertebrata</taxon>
        <taxon>Euteleostomi</taxon>
        <taxon>Actinopterygii</taxon>
        <taxon>Neopterygii</taxon>
        <taxon>Teleostei</taxon>
        <taxon>Neoteleostei</taxon>
        <taxon>Acanthomorphata</taxon>
        <taxon>Eupercaria</taxon>
        <taxon>Perciformes</taxon>
        <taxon>Notothenioidei</taxon>
        <taxon>Nototheniidae</taxon>
        <taxon>Dissostichus</taxon>
    </lineage>
</organism>
<name>A0AAD9BFK2_DISEL</name>
<protein>
    <submittedName>
        <fullName evidence="2">Microtubule-associated protein 6</fullName>
    </submittedName>
</protein>
<dbReference type="AlphaFoldDB" id="A0AAD9BFK2"/>
<proteinExistence type="predicted"/>
<dbReference type="Proteomes" id="UP001228049">
    <property type="component" value="Unassembled WGS sequence"/>
</dbReference>
<dbReference type="EMBL" id="JASDAP010000023">
    <property type="protein sequence ID" value="KAK1882885.1"/>
    <property type="molecule type" value="Genomic_DNA"/>
</dbReference>
<evidence type="ECO:0000256" key="1">
    <source>
        <dbReference type="SAM" id="MobiDB-lite"/>
    </source>
</evidence>
<reference evidence="2" key="1">
    <citation type="submission" date="2023-04" db="EMBL/GenBank/DDBJ databases">
        <title>Chromosome-level genome of Chaenocephalus aceratus.</title>
        <authorList>
            <person name="Park H."/>
        </authorList>
    </citation>
    <scope>NUCLEOTIDE SEQUENCE</scope>
    <source>
        <strain evidence="2">DE</strain>
        <tissue evidence="2">Muscle</tissue>
    </source>
</reference>